<feature type="compositionally biased region" description="Polar residues" evidence="1">
    <location>
        <begin position="125"/>
        <end position="137"/>
    </location>
</feature>
<dbReference type="AlphaFoldDB" id="A0A8H7C5S5"/>
<evidence type="ECO:0000313" key="2">
    <source>
        <dbReference type="EMBL" id="KAF7762471.1"/>
    </source>
</evidence>
<dbReference type="Proteomes" id="UP000629468">
    <property type="component" value="Unassembled WGS sequence"/>
</dbReference>
<feature type="compositionally biased region" description="Basic residues" evidence="1">
    <location>
        <begin position="192"/>
        <end position="204"/>
    </location>
</feature>
<dbReference type="EMBL" id="JABXXO010000012">
    <property type="protein sequence ID" value="KAF7762471.1"/>
    <property type="molecule type" value="Genomic_DNA"/>
</dbReference>
<proteinExistence type="predicted"/>
<feature type="region of interest" description="Disordered" evidence="1">
    <location>
        <begin position="174"/>
        <end position="245"/>
    </location>
</feature>
<evidence type="ECO:0000256" key="1">
    <source>
        <dbReference type="SAM" id="MobiDB-lite"/>
    </source>
</evidence>
<accession>A0A8H7C5S5</accession>
<name>A0A8H7C5S5_AGABI</name>
<feature type="region of interest" description="Disordered" evidence="1">
    <location>
        <begin position="125"/>
        <end position="146"/>
    </location>
</feature>
<feature type="compositionally biased region" description="Acidic residues" evidence="1">
    <location>
        <begin position="236"/>
        <end position="245"/>
    </location>
</feature>
<sequence length="245" mass="27316">MLLKDVPPPDWSLQDEIGSIVRQVLAPVETNTKTEEDAELDHDSDRDDEDTYMRHLAELITPVIETHLESLFAIICAHTVARPDSMQNRIEPLTWDDLSNILSSPVASHLVDETVLQNVVNRMQTVDYNPPSNSKPNTIPPPSPATALRRQSLVNSSRSRLNGLLSTHDASLFQQTIPSPGDKYLSTYQLTSKKRTRRTGRKKQRAEGGESEEDADIEGADSTEEPTVEGDHMNDDDSSEWDGDS</sequence>
<feature type="region of interest" description="Disordered" evidence="1">
    <location>
        <begin position="29"/>
        <end position="48"/>
    </location>
</feature>
<evidence type="ECO:0000313" key="3">
    <source>
        <dbReference type="Proteomes" id="UP000629468"/>
    </source>
</evidence>
<feature type="compositionally biased region" description="Acidic residues" evidence="1">
    <location>
        <begin position="209"/>
        <end position="228"/>
    </location>
</feature>
<protein>
    <submittedName>
        <fullName evidence="2">Uncharacterized protein</fullName>
    </submittedName>
</protein>
<reference evidence="2 3" key="1">
    <citation type="journal article" name="Sci. Rep.">
        <title>Telomere-to-telomere assembled and centromere annotated genomes of the two main subspecies of the button mushroom Agaricus bisporus reveal especially polymorphic chromosome ends.</title>
        <authorList>
            <person name="Sonnenberg A.S.M."/>
            <person name="Sedaghat-Telgerd N."/>
            <person name="Lavrijssen B."/>
            <person name="Ohm R.A."/>
            <person name="Hendrickx P.M."/>
            <person name="Scholtmeijer K."/>
            <person name="Baars J.J.P."/>
            <person name="van Peer A."/>
        </authorList>
    </citation>
    <scope>NUCLEOTIDE SEQUENCE [LARGE SCALE GENOMIC DNA]</scope>
    <source>
        <strain evidence="2 3">H119_p4</strain>
    </source>
</reference>
<organism evidence="2 3">
    <name type="scientific">Agaricus bisporus var. burnettii</name>
    <dbReference type="NCBI Taxonomy" id="192524"/>
    <lineage>
        <taxon>Eukaryota</taxon>
        <taxon>Fungi</taxon>
        <taxon>Dikarya</taxon>
        <taxon>Basidiomycota</taxon>
        <taxon>Agaricomycotina</taxon>
        <taxon>Agaricomycetes</taxon>
        <taxon>Agaricomycetidae</taxon>
        <taxon>Agaricales</taxon>
        <taxon>Agaricineae</taxon>
        <taxon>Agaricaceae</taxon>
        <taxon>Agaricus</taxon>
    </lineage>
</organism>
<gene>
    <name evidence="2" type="ORF">Agabi119p4_9064</name>
</gene>
<comment type="caution">
    <text evidence="2">The sequence shown here is derived from an EMBL/GenBank/DDBJ whole genome shotgun (WGS) entry which is preliminary data.</text>
</comment>